<sequence>MIDAIRQARMLARKMQEELYDGRATVTESQKVKDEKTKLTSTEEVIVLEDEPCRLSYSNVSTTDQTESVAKTSQIIKLFMSPETKIKPGAKITVTQAGVTETYECSGTPAVYETHQEIILKLAGRYA</sequence>
<dbReference type="EMBL" id="JBBMEX010000002">
    <property type="protein sequence ID" value="MEQ2556732.1"/>
    <property type="molecule type" value="Genomic_DNA"/>
</dbReference>
<keyword evidence="2" id="KW-1185">Reference proteome</keyword>
<name>A0ABV1HCC8_9FIRM</name>
<protein>
    <recommendedName>
        <fullName evidence="3">Phage protein</fullName>
    </recommendedName>
</protein>
<gene>
    <name evidence="1" type="ORF">WMO43_02390</name>
</gene>
<dbReference type="Proteomes" id="UP001454489">
    <property type="component" value="Unassembled WGS sequence"/>
</dbReference>
<comment type="caution">
    <text evidence="1">The sequence shown here is derived from an EMBL/GenBank/DDBJ whole genome shotgun (WGS) entry which is preliminary data.</text>
</comment>
<dbReference type="RefSeq" id="WP_353529758.1">
    <property type="nucleotide sequence ID" value="NZ_JBBMEX010000002.1"/>
</dbReference>
<evidence type="ECO:0000313" key="2">
    <source>
        <dbReference type="Proteomes" id="UP001454489"/>
    </source>
</evidence>
<organism evidence="1 2">
    <name type="scientific">Maccoyibacter intestinihominis</name>
    <dbReference type="NCBI Taxonomy" id="3133499"/>
    <lineage>
        <taxon>Bacteria</taxon>
        <taxon>Bacillati</taxon>
        <taxon>Bacillota</taxon>
        <taxon>Clostridia</taxon>
        <taxon>Lachnospirales</taxon>
        <taxon>Lachnospiraceae</taxon>
        <taxon>Maccoyibacter</taxon>
    </lineage>
</organism>
<accession>A0ABV1HCC8</accession>
<evidence type="ECO:0000313" key="1">
    <source>
        <dbReference type="EMBL" id="MEQ2556732.1"/>
    </source>
</evidence>
<reference evidence="1 2" key="1">
    <citation type="submission" date="2024-03" db="EMBL/GenBank/DDBJ databases">
        <title>Human intestinal bacterial collection.</title>
        <authorList>
            <person name="Pauvert C."/>
            <person name="Hitch T.C.A."/>
            <person name="Clavel T."/>
        </authorList>
    </citation>
    <scope>NUCLEOTIDE SEQUENCE [LARGE SCALE GENOMIC DNA]</scope>
    <source>
        <strain evidence="1 2">CLA-AA-H185</strain>
    </source>
</reference>
<evidence type="ECO:0008006" key="3">
    <source>
        <dbReference type="Google" id="ProtNLM"/>
    </source>
</evidence>
<proteinExistence type="predicted"/>